<sequence length="75" mass="8912">MPSFRVRHRALKPRQINFKYLEFHAKHGHYLAKRNKSAEKTKKSKPDDRLIVLSLEGKDQFGCRKEQSVHRRAVL</sequence>
<organism evidence="1 2">
    <name type="scientific">Solanum commersonii</name>
    <name type="common">Commerson's wild potato</name>
    <name type="synonym">Commerson's nightshade</name>
    <dbReference type="NCBI Taxonomy" id="4109"/>
    <lineage>
        <taxon>Eukaryota</taxon>
        <taxon>Viridiplantae</taxon>
        <taxon>Streptophyta</taxon>
        <taxon>Embryophyta</taxon>
        <taxon>Tracheophyta</taxon>
        <taxon>Spermatophyta</taxon>
        <taxon>Magnoliopsida</taxon>
        <taxon>eudicotyledons</taxon>
        <taxon>Gunneridae</taxon>
        <taxon>Pentapetalae</taxon>
        <taxon>asterids</taxon>
        <taxon>lamiids</taxon>
        <taxon>Solanales</taxon>
        <taxon>Solanaceae</taxon>
        <taxon>Solanoideae</taxon>
        <taxon>Solaneae</taxon>
        <taxon>Solanum</taxon>
    </lineage>
</organism>
<evidence type="ECO:0000313" key="1">
    <source>
        <dbReference type="EMBL" id="KAG5576523.1"/>
    </source>
</evidence>
<proteinExistence type="predicted"/>
<protein>
    <submittedName>
        <fullName evidence="1">Uncharacterized protein</fullName>
    </submittedName>
</protein>
<comment type="caution">
    <text evidence="1">The sequence shown here is derived from an EMBL/GenBank/DDBJ whole genome shotgun (WGS) entry which is preliminary data.</text>
</comment>
<dbReference type="AlphaFoldDB" id="A0A9J5WKV4"/>
<name>A0A9J5WKV4_SOLCO</name>
<keyword evidence="2" id="KW-1185">Reference proteome</keyword>
<gene>
    <name evidence="1" type="ORF">H5410_056657</name>
</gene>
<evidence type="ECO:0000313" key="2">
    <source>
        <dbReference type="Proteomes" id="UP000824120"/>
    </source>
</evidence>
<reference evidence="1 2" key="1">
    <citation type="submission" date="2020-09" db="EMBL/GenBank/DDBJ databases">
        <title>De no assembly of potato wild relative species, Solanum commersonii.</title>
        <authorList>
            <person name="Cho K."/>
        </authorList>
    </citation>
    <scope>NUCLEOTIDE SEQUENCE [LARGE SCALE GENOMIC DNA]</scope>
    <source>
        <strain evidence="1">LZ3.2</strain>
        <tissue evidence="1">Leaf</tissue>
    </source>
</reference>
<dbReference type="EMBL" id="JACXVP010000011">
    <property type="protein sequence ID" value="KAG5576523.1"/>
    <property type="molecule type" value="Genomic_DNA"/>
</dbReference>
<accession>A0A9J5WKV4</accession>
<dbReference type="Proteomes" id="UP000824120">
    <property type="component" value="Chromosome 11"/>
</dbReference>